<dbReference type="SUPFAM" id="SSF141694">
    <property type="entry name" value="AF2212/PG0164-like"/>
    <property type="match status" value="1"/>
</dbReference>
<dbReference type="Pfam" id="PF08922">
    <property type="entry name" value="DUF1905"/>
    <property type="match status" value="1"/>
</dbReference>
<dbReference type="EMBL" id="CP121196">
    <property type="protein sequence ID" value="XBH17990.1"/>
    <property type="molecule type" value="Genomic_DNA"/>
</dbReference>
<reference evidence="1" key="1">
    <citation type="submission" date="2023-03" db="EMBL/GenBank/DDBJ databases">
        <title>Edaphobacter sp.</title>
        <authorList>
            <person name="Huber K.J."/>
            <person name="Papendorf J."/>
            <person name="Pilke C."/>
            <person name="Bunk B."/>
            <person name="Sproeer C."/>
            <person name="Pester M."/>
        </authorList>
    </citation>
    <scope>NUCLEOTIDE SEQUENCE</scope>
    <source>
        <strain evidence="1">DSM 110680</strain>
    </source>
</reference>
<protein>
    <submittedName>
        <fullName evidence="1">YdeI/OmpD-associated family protein</fullName>
    </submittedName>
</protein>
<name>A0AAU7DLN4_9BACT</name>
<accession>A0AAU7DLN4</accession>
<dbReference type="AlphaFoldDB" id="A0AAU7DLN4"/>
<organism evidence="1">
    <name type="scientific">Telmatobacter sp. DSM 110680</name>
    <dbReference type="NCBI Taxonomy" id="3036704"/>
    <lineage>
        <taxon>Bacteria</taxon>
        <taxon>Pseudomonadati</taxon>
        <taxon>Acidobacteriota</taxon>
        <taxon>Terriglobia</taxon>
        <taxon>Terriglobales</taxon>
        <taxon>Acidobacteriaceae</taxon>
        <taxon>Telmatobacter</taxon>
    </lineage>
</organism>
<gene>
    <name evidence="1" type="ORF">P8935_01350</name>
</gene>
<evidence type="ECO:0000313" key="1">
    <source>
        <dbReference type="EMBL" id="XBH17990.1"/>
    </source>
</evidence>
<sequence length="226" mass="25395">MTSELTRSFKAPLEAIGTSLRWVVVRVPIDLKKAWPTWKSRRVFGEINGFAFKTALIPASKGQGHLLIVNQKMQAGAGVRAGDRALIKLSPDLGELVVDIPPEFAKILKSDRALKKFFEAMSPSMRKGFTNFIADAKSKETRQKRAEAMAESLMLAMEGEQEPPPILRVQFQRQPQARRGWDLMTPLQRRNHLLGIFYAQTVDGRERRAAKAIESCVAVARRRPVS</sequence>
<dbReference type="RefSeq" id="WP_348263216.1">
    <property type="nucleotide sequence ID" value="NZ_CP121196.1"/>
</dbReference>
<dbReference type="Gene3D" id="2.40.30.100">
    <property type="entry name" value="AF2212/PG0164-like"/>
    <property type="match status" value="1"/>
</dbReference>
<dbReference type="InterPro" id="IPR015018">
    <property type="entry name" value="DUF1905"/>
</dbReference>
<proteinExistence type="predicted"/>
<dbReference type="Pfam" id="PF13376">
    <property type="entry name" value="OmdA"/>
    <property type="match status" value="2"/>
</dbReference>
<dbReference type="InterPro" id="IPR037079">
    <property type="entry name" value="AF2212/PG0164-like_sf"/>
</dbReference>